<feature type="transmembrane region" description="Helical" evidence="1">
    <location>
        <begin position="115"/>
        <end position="141"/>
    </location>
</feature>
<keyword evidence="1" id="KW-1133">Transmembrane helix</keyword>
<dbReference type="Proteomes" id="UP000011626">
    <property type="component" value="Unassembled WGS sequence"/>
</dbReference>
<organism evidence="2 3">
    <name type="scientific">Halosimplex carlsbadense 2-9-1</name>
    <dbReference type="NCBI Taxonomy" id="797114"/>
    <lineage>
        <taxon>Archaea</taxon>
        <taxon>Methanobacteriati</taxon>
        <taxon>Methanobacteriota</taxon>
        <taxon>Stenosarchaea group</taxon>
        <taxon>Halobacteria</taxon>
        <taxon>Halobacteriales</taxon>
        <taxon>Haloarculaceae</taxon>
        <taxon>Halosimplex</taxon>
    </lineage>
</organism>
<evidence type="ECO:0000313" key="3">
    <source>
        <dbReference type="Proteomes" id="UP000011626"/>
    </source>
</evidence>
<feature type="transmembrane region" description="Helical" evidence="1">
    <location>
        <begin position="44"/>
        <end position="64"/>
    </location>
</feature>
<evidence type="ECO:0000313" key="2">
    <source>
        <dbReference type="EMBL" id="ELZ27497.1"/>
    </source>
</evidence>
<dbReference type="EMBL" id="AOIU01000013">
    <property type="protein sequence ID" value="ELZ27497.1"/>
    <property type="molecule type" value="Genomic_DNA"/>
</dbReference>
<keyword evidence="1" id="KW-0812">Transmembrane</keyword>
<dbReference type="AlphaFoldDB" id="M0CYL8"/>
<reference evidence="2 3" key="1">
    <citation type="journal article" date="2014" name="PLoS Genet.">
        <title>Phylogenetically driven sequencing of extremely halophilic archaea reveals strategies for static and dynamic osmo-response.</title>
        <authorList>
            <person name="Becker E.A."/>
            <person name="Seitzer P.M."/>
            <person name="Tritt A."/>
            <person name="Larsen D."/>
            <person name="Krusor M."/>
            <person name="Yao A.I."/>
            <person name="Wu D."/>
            <person name="Madern D."/>
            <person name="Eisen J.A."/>
            <person name="Darling A.E."/>
            <person name="Facciotti M.T."/>
        </authorList>
    </citation>
    <scope>NUCLEOTIDE SEQUENCE [LARGE SCALE GENOMIC DNA]</scope>
    <source>
        <strain evidence="2 3">2-9-1</strain>
    </source>
</reference>
<accession>M0CYL8</accession>
<evidence type="ECO:0000256" key="1">
    <source>
        <dbReference type="SAM" id="Phobius"/>
    </source>
</evidence>
<gene>
    <name evidence="2" type="ORF">C475_06245</name>
</gene>
<comment type="caution">
    <text evidence="2">The sequence shown here is derived from an EMBL/GenBank/DDBJ whole genome shotgun (WGS) entry which is preliminary data.</text>
</comment>
<name>M0CYL8_9EURY</name>
<proteinExistence type="predicted"/>
<keyword evidence="3" id="KW-1185">Reference proteome</keyword>
<keyword evidence="1" id="KW-0472">Membrane</keyword>
<feature type="transmembrane region" description="Helical" evidence="1">
    <location>
        <begin position="76"/>
        <end position="95"/>
    </location>
</feature>
<sequence length="154" mass="15644">MTMADELSLRWAALAGLLFGAVGAGVVAAFSVVPWDGAAWDGHMLAVVALGVGAVGACCWLVVVEGTGHWRLRNRGALAGTLTGVFGPAGFVLAASLFGEALGGTAGPVERVGAALFVGLVNLLYVGWLALPLGTATGYLLGRQRETPSDRNPI</sequence>
<protein>
    <submittedName>
        <fullName evidence="2">Uncharacterized protein</fullName>
    </submittedName>
</protein>